<dbReference type="VEuPathDB" id="FungiDB:LCOR_10923.1"/>
<dbReference type="InterPro" id="IPR018289">
    <property type="entry name" value="MULE_transposase_dom"/>
</dbReference>
<sequence>MSNIQHRISNNPESHPIPDELQRTWDSHVKARKDCRTWAEGQGFSLSCTRSYLKGNDRFVRLVCPHYGEPRNNEEKTVVKPQQRSKIYHADDNGNVERADEKEGQKQKQTRTGYTQRIGCTYQIRLKPVTPTSMEWIVGSITGEHNHPIAQHPSKYPLNRRLTGDILETVISMIKAQAENKTVMQFLEGRGITVKSHDITNLRMSIYQNDPGNEVLHLITQLQNNGYEVRYSHAAEGKKIFLKGLFFAHEDAIKMAREIPDVISIDATYRTTREQLAFINVVGTCNVGHPALKTFCIAGGWMTQETNESYEWFIGALKEVVWPSDGPSTPRVLISDSEAALIRAMDIHFPDAKKLLCTVHMRRNFEANVWRHFDRTDKRDDFEHGLNTLMMNEYLHKPSGMTVIPDEKLMSKAISMMNKAADESLDPEKVKKYLNEKLAVKEKWVGYYTAKIKHYGTTTTNRVEGIYSDIKRRLLTTTTKLALTFEQIDKYYRQKVLTWKQQLDNESLTVEAGMPKEHKDRLEPLIRHVSRFAINKIRAEFGFHNVIATNHCLCASKAIYGLPCCHVLLNSDKVELTRVERRWHLFPERTAIASAHVDDDTLGDSIVGITAPFSQPKLRTLIADELTRIENMQHDIIDNQQLLVVLAQLQAITNLPRTDLQSISIPQPKSKSGPGSRTKKRGKILKEHMDEMSKKKAKFISGHDAAETRNENFQLSQNASMPLSQPQITTPVPSSQPETATCIPYIDHISNNLPKDAVATIFNPRGDGNCGFRAIAFEIHGSEDMYKVVKRTMYNHFNQHLEGIYSKYPVDRVNRALNPDDEEWFCYPECCQIAADVYKMPIAFFSNRNNAVFFPLEHTPQQCLRTNPLTLQLHDISRHFYLIQFKPGYQVPWPQTDPYRQGDTHFHYKDDPWFPLYTESFLEAHKIVNERRVHRQTDGKEVEEFIYVYEE</sequence>
<evidence type="ECO:0000313" key="3">
    <source>
        <dbReference type="EMBL" id="CDH60134.1"/>
    </source>
</evidence>
<feature type="region of interest" description="Disordered" evidence="1">
    <location>
        <begin position="70"/>
        <end position="112"/>
    </location>
</feature>
<protein>
    <recommendedName>
        <fullName evidence="2">MULE transposase domain-containing protein</fullName>
    </recommendedName>
</protein>
<evidence type="ECO:0000256" key="1">
    <source>
        <dbReference type="SAM" id="MobiDB-lite"/>
    </source>
</evidence>
<dbReference type="PANTHER" id="PTHR47718">
    <property type="entry name" value="OS01G0519700 PROTEIN"/>
    <property type="match status" value="1"/>
</dbReference>
<dbReference type="AlphaFoldDB" id="A0A068SCZ0"/>
<feature type="compositionally biased region" description="Polar residues" evidence="1">
    <location>
        <begin position="1"/>
        <end position="13"/>
    </location>
</feature>
<name>A0A068SCZ0_9FUNG</name>
<evidence type="ECO:0000313" key="4">
    <source>
        <dbReference type="Proteomes" id="UP000027586"/>
    </source>
</evidence>
<dbReference type="Pfam" id="PF10551">
    <property type="entry name" value="MULE"/>
    <property type="match status" value="1"/>
</dbReference>
<dbReference type="CDD" id="cd22744">
    <property type="entry name" value="OTU"/>
    <property type="match status" value="1"/>
</dbReference>
<evidence type="ECO:0000259" key="2">
    <source>
        <dbReference type="Pfam" id="PF10551"/>
    </source>
</evidence>
<feature type="domain" description="MULE transposase" evidence="2">
    <location>
        <begin position="262"/>
        <end position="362"/>
    </location>
</feature>
<feature type="region of interest" description="Disordered" evidence="1">
    <location>
        <begin position="1"/>
        <end position="20"/>
    </location>
</feature>
<feature type="region of interest" description="Disordered" evidence="1">
    <location>
        <begin position="662"/>
        <end position="681"/>
    </location>
</feature>
<dbReference type="OrthoDB" id="2379842at2759"/>
<dbReference type="STRING" id="1263082.A0A068SCZ0"/>
<proteinExistence type="predicted"/>
<reference evidence="3" key="1">
    <citation type="submission" date="2013-08" db="EMBL/GenBank/DDBJ databases">
        <title>Gene expansion shapes genome architecture in the human pathogen Lichtheimia corymbifera: an evolutionary genomics analysis in the ancient terrestrial Mucorales (Mucoromycotina).</title>
        <authorList>
            <person name="Schwartze V.U."/>
            <person name="Winter S."/>
            <person name="Shelest E."/>
            <person name="Marcet-Houben M."/>
            <person name="Horn F."/>
            <person name="Wehner S."/>
            <person name="Hoffmann K."/>
            <person name="Riege K."/>
            <person name="Sammeth M."/>
            <person name="Nowrousian M."/>
            <person name="Valiante V."/>
            <person name="Linde J."/>
            <person name="Jacobsen I.D."/>
            <person name="Marz M."/>
            <person name="Brakhage A.A."/>
            <person name="Gabaldon T."/>
            <person name="Bocker S."/>
            <person name="Voigt K."/>
        </authorList>
    </citation>
    <scope>NUCLEOTIDE SEQUENCE [LARGE SCALE GENOMIC DNA]</scope>
    <source>
        <strain evidence="3">FSU 9682</strain>
    </source>
</reference>
<feature type="compositionally biased region" description="Polar residues" evidence="1">
    <location>
        <begin position="662"/>
        <end position="675"/>
    </location>
</feature>
<keyword evidence="4" id="KW-1185">Reference proteome</keyword>
<dbReference type="EMBL" id="CBTN010000083">
    <property type="protein sequence ID" value="CDH60134.1"/>
    <property type="molecule type" value="Genomic_DNA"/>
</dbReference>
<dbReference type="Gene3D" id="3.90.70.80">
    <property type="match status" value="1"/>
</dbReference>
<feature type="compositionally biased region" description="Basic and acidic residues" evidence="1">
    <location>
        <begin position="88"/>
        <end position="106"/>
    </location>
</feature>
<dbReference type="Proteomes" id="UP000027586">
    <property type="component" value="Unassembled WGS sequence"/>
</dbReference>
<comment type="caution">
    <text evidence="3">The sequence shown here is derived from an EMBL/GenBank/DDBJ whole genome shotgun (WGS) entry which is preliminary data.</text>
</comment>
<organism evidence="3 4">
    <name type="scientific">Lichtheimia corymbifera JMRC:FSU:9682</name>
    <dbReference type="NCBI Taxonomy" id="1263082"/>
    <lineage>
        <taxon>Eukaryota</taxon>
        <taxon>Fungi</taxon>
        <taxon>Fungi incertae sedis</taxon>
        <taxon>Mucoromycota</taxon>
        <taxon>Mucoromycotina</taxon>
        <taxon>Mucoromycetes</taxon>
        <taxon>Mucorales</taxon>
        <taxon>Lichtheimiaceae</taxon>
        <taxon>Lichtheimia</taxon>
    </lineage>
</organism>
<accession>A0A068SCZ0</accession>
<gene>
    <name evidence="3" type="ORF">LCOR_10923.1</name>
</gene>
<dbReference type="PANTHER" id="PTHR47718:SF3">
    <property type="entry name" value="PROTEIN FAR1-RELATED SEQUENCE 5-LIKE"/>
    <property type="match status" value="1"/>
</dbReference>